<gene>
    <name evidence="5" type="ORF">KDW95_16940</name>
</gene>
<keyword evidence="2 5" id="KW-0378">Hydrolase</keyword>
<evidence type="ECO:0000256" key="1">
    <source>
        <dbReference type="ARBA" id="ARBA00010515"/>
    </source>
</evidence>
<evidence type="ECO:0000256" key="3">
    <source>
        <dbReference type="SAM" id="MobiDB-lite"/>
    </source>
</evidence>
<sequence length="299" mass="31409">MDIATFEQRFQAGLDAMAGMSLTAARRHYDDLCASFSPPLPAGMTLTDTGIEAVPVRLYRPARCQPGTLVYVHGGGYSLGSLDSHQGIAAGLAQLLEREVLSIDYPLMPGARYAQALADCRRVVAATAPVALVGDSAGARLILDAVIGAASVPLLGLIYPLVGVPTTANLGPDAALLSRADVLAAWALIQDDAPPGDGQPPPAKHIEVLAVERDPLTAPLEKAVKAWRAGGADVGYRQAANMLHGCLHARESLPGMADAWRQFCAALRQRLDSPADQARHQHSGTQETTSSPLPAHQNP</sequence>
<name>A0ABY5HTD4_9GAMM</name>
<reference evidence="5" key="1">
    <citation type="submission" date="2021-04" db="EMBL/GenBank/DDBJ databases">
        <title>Oceanospirillales bacteria with DddD are important DMSP degraders in coastal seawater.</title>
        <authorList>
            <person name="Liu J."/>
        </authorList>
    </citation>
    <scope>NUCLEOTIDE SEQUENCE</scope>
    <source>
        <strain evidence="5">D13-1</strain>
    </source>
</reference>
<evidence type="ECO:0000313" key="5">
    <source>
        <dbReference type="EMBL" id="UTW14449.1"/>
    </source>
</evidence>
<keyword evidence="6" id="KW-1185">Reference proteome</keyword>
<dbReference type="EMBL" id="CP073347">
    <property type="protein sequence ID" value="UTW14449.1"/>
    <property type="molecule type" value="Genomic_DNA"/>
</dbReference>
<dbReference type="Proteomes" id="UP001058461">
    <property type="component" value="Chromosome"/>
</dbReference>
<dbReference type="InterPro" id="IPR029058">
    <property type="entry name" value="AB_hydrolase_fold"/>
</dbReference>
<dbReference type="InterPro" id="IPR013094">
    <property type="entry name" value="AB_hydrolase_3"/>
</dbReference>
<dbReference type="InterPro" id="IPR050300">
    <property type="entry name" value="GDXG_lipolytic_enzyme"/>
</dbReference>
<feature type="domain" description="Alpha/beta hydrolase fold-3" evidence="4">
    <location>
        <begin position="69"/>
        <end position="247"/>
    </location>
</feature>
<feature type="compositionally biased region" description="Polar residues" evidence="3">
    <location>
        <begin position="283"/>
        <end position="299"/>
    </location>
</feature>
<proteinExistence type="inferred from homology"/>
<comment type="similarity">
    <text evidence="1">Belongs to the 'GDXG' lipolytic enzyme family.</text>
</comment>
<evidence type="ECO:0000256" key="2">
    <source>
        <dbReference type="ARBA" id="ARBA00022801"/>
    </source>
</evidence>
<dbReference type="InterPro" id="IPR002168">
    <property type="entry name" value="Lipase_GDXG_HIS_AS"/>
</dbReference>
<dbReference type="PANTHER" id="PTHR48081">
    <property type="entry name" value="AB HYDROLASE SUPERFAMILY PROTEIN C4A8.06C"/>
    <property type="match status" value="1"/>
</dbReference>
<accession>A0ABY5HTD4</accession>
<evidence type="ECO:0000259" key="4">
    <source>
        <dbReference type="Pfam" id="PF07859"/>
    </source>
</evidence>
<protein>
    <submittedName>
        <fullName evidence="5">Alpha/beta hydrolase</fullName>
    </submittedName>
</protein>
<evidence type="ECO:0000313" key="6">
    <source>
        <dbReference type="Proteomes" id="UP001058461"/>
    </source>
</evidence>
<dbReference type="Gene3D" id="3.40.50.1820">
    <property type="entry name" value="alpha/beta hydrolase"/>
    <property type="match status" value="1"/>
</dbReference>
<feature type="region of interest" description="Disordered" evidence="3">
    <location>
        <begin position="274"/>
        <end position="299"/>
    </location>
</feature>
<organism evidence="5 6">
    <name type="scientific">Marinobacterium rhizophilum</name>
    <dbReference type="NCBI Taxonomy" id="420402"/>
    <lineage>
        <taxon>Bacteria</taxon>
        <taxon>Pseudomonadati</taxon>
        <taxon>Pseudomonadota</taxon>
        <taxon>Gammaproteobacteria</taxon>
        <taxon>Oceanospirillales</taxon>
        <taxon>Oceanospirillaceae</taxon>
        <taxon>Marinobacterium</taxon>
    </lineage>
</organism>
<dbReference type="GO" id="GO:0016787">
    <property type="term" value="F:hydrolase activity"/>
    <property type="evidence" value="ECO:0007669"/>
    <property type="project" value="UniProtKB-KW"/>
</dbReference>
<dbReference type="SUPFAM" id="SSF53474">
    <property type="entry name" value="alpha/beta-Hydrolases"/>
    <property type="match status" value="1"/>
</dbReference>
<dbReference type="PROSITE" id="PS01173">
    <property type="entry name" value="LIPASE_GDXG_HIS"/>
    <property type="match status" value="1"/>
</dbReference>
<dbReference type="Pfam" id="PF07859">
    <property type="entry name" value="Abhydrolase_3"/>
    <property type="match status" value="1"/>
</dbReference>